<keyword evidence="8" id="KW-0547">Nucleotide-binding</keyword>
<dbReference type="Gene3D" id="2.40.50.140">
    <property type="entry name" value="Nucleic acid-binding proteins"/>
    <property type="match status" value="1"/>
</dbReference>
<dbReference type="Pfam" id="PF01330">
    <property type="entry name" value="RuvA_N"/>
    <property type="match status" value="1"/>
</dbReference>
<dbReference type="SUPFAM" id="SSF50249">
    <property type="entry name" value="Nucleic acid-binding proteins"/>
    <property type="match status" value="1"/>
</dbReference>
<dbReference type="SMART" id="SM00278">
    <property type="entry name" value="HhH1"/>
    <property type="match status" value="2"/>
</dbReference>
<dbReference type="Proteomes" id="UP000294678">
    <property type="component" value="Unassembled WGS sequence"/>
</dbReference>
<evidence type="ECO:0000256" key="4">
    <source>
        <dbReference type="ARBA" id="ARBA00023172"/>
    </source>
</evidence>
<comment type="domain">
    <text evidence="6">Has three domains with a flexible linker between the domains II and III and assumes an 'L' shape. Domain III is highly mobile and contacts RuvB.</text>
</comment>
<keyword evidence="3 6" id="KW-0238">DNA-binding</keyword>
<keyword evidence="1 6" id="KW-0963">Cytoplasm</keyword>
<dbReference type="InterPro" id="IPR010994">
    <property type="entry name" value="RuvA_2-like"/>
</dbReference>
<dbReference type="GO" id="GO:0006310">
    <property type="term" value="P:DNA recombination"/>
    <property type="evidence" value="ECO:0007669"/>
    <property type="project" value="UniProtKB-UniRule"/>
</dbReference>
<evidence type="ECO:0000256" key="1">
    <source>
        <dbReference type="ARBA" id="ARBA00022490"/>
    </source>
</evidence>
<protein>
    <recommendedName>
        <fullName evidence="6">Holliday junction branch migration complex subunit RuvA</fullName>
    </recommendedName>
</protein>
<dbReference type="CDD" id="cd14332">
    <property type="entry name" value="UBA_RuvA_C"/>
    <property type="match status" value="1"/>
</dbReference>
<dbReference type="GO" id="GO:0000400">
    <property type="term" value="F:four-way junction DNA binding"/>
    <property type="evidence" value="ECO:0007669"/>
    <property type="project" value="UniProtKB-UniRule"/>
</dbReference>
<dbReference type="SUPFAM" id="SSF47781">
    <property type="entry name" value="RuvA domain 2-like"/>
    <property type="match status" value="1"/>
</dbReference>
<keyword evidence="8" id="KW-0067">ATP-binding</keyword>
<dbReference type="NCBIfam" id="TIGR00084">
    <property type="entry name" value="ruvA"/>
    <property type="match status" value="1"/>
</dbReference>
<comment type="subunit">
    <text evidence="6">Homotetramer. Forms an RuvA(8)-RuvB(12)-Holliday junction (HJ) complex. HJ DNA is sandwiched between 2 RuvA tetramers; dsDNA enters through RuvA and exits via RuvB. An RuvB hexamer assembles on each DNA strand where it exits the tetramer. Each RuvB hexamer is contacted by two RuvA subunits (via domain III) on 2 adjacent RuvB subunits; this complex drives branch migration. In the full resolvosome a probable DNA-RuvA(4)-RuvB(12)-RuvC(2) complex forms which resolves the HJ.</text>
</comment>
<comment type="subcellular location">
    <subcellularLocation>
        <location evidence="6">Cytoplasm</location>
    </subcellularLocation>
</comment>
<keyword evidence="9" id="KW-1185">Reference proteome</keyword>
<accession>A0AA46I4Z1</accession>
<feature type="domain" description="Helix-hairpin-helix DNA-binding motif class 1" evidence="7">
    <location>
        <begin position="71"/>
        <end position="90"/>
    </location>
</feature>
<sequence length="200" mass="23402">MYEYLFGKIVKKKVDSVILDINNIGYRIYISLNTYEKISNEKVKLYIYSHIREDAYVLYGFYSETERNFFEKLVNISGVGPKLAIAILSTFTVKDLKTIILNNDINLLKKVPGLGPKKAQKLIFEIQDKIDYKFNLEENFETKDSIHIENLKDDIYLAMESLGYNKKDIDKFIDSEKINNYNSIEEAIKDILKTIQSKKR</sequence>
<dbReference type="GO" id="GO:0005524">
    <property type="term" value="F:ATP binding"/>
    <property type="evidence" value="ECO:0007669"/>
    <property type="project" value="InterPro"/>
</dbReference>
<dbReference type="InterPro" id="IPR000085">
    <property type="entry name" value="RuvA"/>
</dbReference>
<keyword evidence="2 6" id="KW-0227">DNA damage</keyword>
<dbReference type="GO" id="GO:0009378">
    <property type="term" value="F:four-way junction helicase activity"/>
    <property type="evidence" value="ECO:0007669"/>
    <property type="project" value="InterPro"/>
</dbReference>
<dbReference type="HAMAP" id="MF_00031">
    <property type="entry name" value="DNA_HJ_migration_RuvA"/>
    <property type="match status" value="1"/>
</dbReference>
<organism evidence="8 9">
    <name type="scientific">Hypnocyclicus thermotrophus</name>
    <dbReference type="NCBI Taxonomy" id="1627895"/>
    <lineage>
        <taxon>Bacteria</taxon>
        <taxon>Fusobacteriati</taxon>
        <taxon>Fusobacteriota</taxon>
        <taxon>Fusobacteriia</taxon>
        <taxon>Fusobacteriales</taxon>
        <taxon>Fusobacteriaceae</taxon>
        <taxon>Hypnocyclicus</taxon>
    </lineage>
</organism>
<dbReference type="InterPro" id="IPR012340">
    <property type="entry name" value="NA-bd_OB-fold"/>
</dbReference>
<comment type="similarity">
    <text evidence="6">Belongs to the RuvA family.</text>
</comment>
<evidence type="ECO:0000313" key="8">
    <source>
        <dbReference type="EMBL" id="TDT68055.1"/>
    </source>
</evidence>
<evidence type="ECO:0000256" key="5">
    <source>
        <dbReference type="ARBA" id="ARBA00023204"/>
    </source>
</evidence>
<gene>
    <name evidence="6" type="primary">ruvA</name>
    <name evidence="8" type="ORF">EV215_1776</name>
</gene>
<dbReference type="Pfam" id="PF07499">
    <property type="entry name" value="RuvA_C"/>
    <property type="match status" value="1"/>
</dbReference>
<evidence type="ECO:0000256" key="2">
    <source>
        <dbReference type="ARBA" id="ARBA00022763"/>
    </source>
</evidence>
<evidence type="ECO:0000259" key="7">
    <source>
        <dbReference type="SMART" id="SM00278"/>
    </source>
</evidence>
<dbReference type="InterPro" id="IPR003583">
    <property type="entry name" value="Hlx-hairpin-Hlx_DNA-bd_motif"/>
</dbReference>
<evidence type="ECO:0000256" key="3">
    <source>
        <dbReference type="ARBA" id="ARBA00023125"/>
    </source>
</evidence>
<reference evidence="8 9" key="1">
    <citation type="submission" date="2019-03" db="EMBL/GenBank/DDBJ databases">
        <title>Genomic Encyclopedia of Type Strains, Phase IV (KMG-IV): sequencing the most valuable type-strain genomes for metagenomic binning, comparative biology and taxonomic classification.</title>
        <authorList>
            <person name="Goeker M."/>
        </authorList>
    </citation>
    <scope>NUCLEOTIDE SEQUENCE [LARGE SCALE GENOMIC DNA]</scope>
    <source>
        <strain evidence="8 9">DSM 100055</strain>
    </source>
</reference>
<dbReference type="AlphaFoldDB" id="A0AA46I4Z1"/>
<dbReference type="EMBL" id="SOBG01000008">
    <property type="protein sequence ID" value="TDT68055.1"/>
    <property type="molecule type" value="Genomic_DNA"/>
</dbReference>
<feature type="region of interest" description="Domain III" evidence="6">
    <location>
        <begin position="146"/>
        <end position="200"/>
    </location>
</feature>
<dbReference type="Gene3D" id="1.10.150.20">
    <property type="entry name" value="5' to 3' exonuclease, C-terminal subdomain"/>
    <property type="match status" value="1"/>
</dbReference>
<feature type="domain" description="Helix-hairpin-helix DNA-binding motif class 1" evidence="7">
    <location>
        <begin position="106"/>
        <end position="125"/>
    </location>
</feature>
<evidence type="ECO:0000313" key="9">
    <source>
        <dbReference type="Proteomes" id="UP000294678"/>
    </source>
</evidence>
<dbReference type="GO" id="GO:0006281">
    <property type="term" value="P:DNA repair"/>
    <property type="evidence" value="ECO:0007669"/>
    <property type="project" value="UniProtKB-UniRule"/>
</dbReference>
<comment type="function">
    <text evidence="6">The RuvA-RuvB-RuvC complex processes Holliday junction (HJ) DNA during genetic recombination and DNA repair, while the RuvA-RuvB complex plays an important role in the rescue of blocked DNA replication forks via replication fork reversal (RFR). RuvA specifically binds to HJ cruciform DNA, conferring on it an open structure. The RuvB hexamer acts as an ATP-dependent pump, pulling dsDNA into and through the RuvAB complex. HJ branch migration allows RuvC to scan DNA until it finds its consensus sequence, where it cleaves and resolves the cruciform DNA.</text>
</comment>
<dbReference type="InterPro" id="IPR011114">
    <property type="entry name" value="RuvA_C"/>
</dbReference>
<evidence type="ECO:0000256" key="6">
    <source>
        <dbReference type="HAMAP-Rule" id="MF_00031"/>
    </source>
</evidence>
<dbReference type="GO" id="GO:0048476">
    <property type="term" value="C:Holliday junction resolvase complex"/>
    <property type="evidence" value="ECO:0007669"/>
    <property type="project" value="UniProtKB-UniRule"/>
</dbReference>
<keyword evidence="8" id="KW-0378">Hydrolase</keyword>
<dbReference type="Pfam" id="PF14520">
    <property type="entry name" value="HHH_5"/>
    <property type="match status" value="1"/>
</dbReference>
<dbReference type="RefSeq" id="WP_134113640.1">
    <property type="nucleotide sequence ID" value="NZ_SOBG01000008.1"/>
</dbReference>
<name>A0AA46I4Z1_9FUSO</name>
<keyword evidence="4 6" id="KW-0233">DNA recombination</keyword>
<keyword evidence="8" id="KW-0347">Helicase</keyword>
<dbReference type="GO" id="GO:0009379">
    <property type="term" value="C:Holliday junction helicase complex"/>
    <property type="evidence" value="ECO:0007669"/>
    <property type="project" value="InterPro"/>
</dbReference>
<proteinExistence type="inferred from homology"/>
<comment type="caution">
    <text evidence="8">The sequence shown here is derived from an EMBL/GenBank/DDBJ whole genome shotgun (WGS) entry which is preliminary data.</text>
</comment>
<dbReference type="InterPro" id="IPR013849">
    <property type="entry name" value="DNA_helicase_Holl-junc_RuvA_I"/>
</dbReference>
<keyword evidence="5 6" id="KW-0234">DNA repair</keyword>
<comment type="caution">
    <text evidence="6">Lacks conserved residue(s) required for the propagation of feature annotation.</text>
</comment>
<dbReference type="GO" id="GO:0005737">
    <property type="term" value="C:cytoplasm"/>
    <property type="evidence" value="ECO:0007669"/>
    <property type="project" value="UniProtKB-SubCell"/>
</dbReference>